<organism evidence="2 3">
    <name type="scientific">Nocardioides aurantiacus</name>
    <dbReference type="NCBI Taxonomy" id="86796"/>
    <lineage>
        <taxon>Bacteria</taxon>
        <taxon>Bacillati</taxon>
        <taxon>Actinomycetota</taxon>
        <taxon>Actinomycetes</taxon>
        <taxon>Propionibacteriales</taxon>
        <taxon>Nocardioidaceae</taxon>
        <taxon>Nocardioides</taxon>
    </lineage>
</organism>
<evidence type="ECO:0000256" key="1">
    <source>
        <dbReference type="SAM" id="MobiDB-lite"/>
    </source>
</evidence>
<evidence type="ECO:0000313" key="3">
    <source>
        <dbReference type="Proteomes" id="UP000281738"/>
    </source>
</evidence>
<evidence type="ECO:0000313" key="2">
    <source>
        <dbReference type="EMBL" id="ROR91468.1"/>
    </source>
</evidence>
<reference evidence="2 3" key="1">
    <citation type="submission" date="2018-11" db="EMBL/GenBank/DDBJ databases">
        <title>Sequencing the genomes of 1000 actinobacteria strains.</title>
        <authorList>
            <person name="Klenk H.-P."/>
        </authorList>
    </citation>
    <scope>NUCLEOTIDE SEQUENCE [LARGE SCALE GENOMIC DNA]</scope>
    <source>
        <strain evidence="2 3">DSM 12652</strain>
    </source>
</reference>
<gene>
    <name evidence="2" type="ORF">EDD33_2335</name>
</gene>
<dbReference type="OrthoDB" id="5969911at2"/>
<sequence>MPALTLSEVASWQPHTLRASAESLTALTRDLLTRVEDIATAKIRLNDAWEGWAADSAAATTQRHAASGKDLAETLTRTSQTLTWGSAALTAAQETVAESAQAARGAGCTVDDDGTAHPPPISAPENPLMPLPALQPVQQQRAEALALAQARAQAAAMAARYTQLIQGNLEAAAATDVEVARTLSSITLPAAVATSAAETAVAVVGVGLGGDNPNLQVAFPDSWRLSDQMRPLSLTQWSALVGASLGLPVFALKWYQKNEPAGDRTGYYGGGGVMGPDGRMYPLVAPQVNLDGVLYGGDAQPGSNRVVDLRGQDDGWHTIAHTSGVDRLAPLDKFTKGAAGLGVLAGGSLPSDPTPSRLDLRDNLTTNAGGFPTLGDAPPSGGSDDNSLDRPGKPFGDPRDNPIDKPPWAQPEVAGLHPDHAGRAQGGVDLLTQAGDAALTVKRLNDSESKLYDLTLEAHEDGDRTRALLRIYDVEEDLQAPDDDPKFIIKSSYGWLDSETGTIKQRDYNFLGAPESAGPNARYHKVLN</sequence>
<comment type="caution">
    <text evidence="2">The sequence shown here is derived from an EMBL/GenBank/DDBJ whole genome shotgun (WGS) entry which is preliminary data.</text>
</comment>
<dbReference type="EMBL" id="RKHO01000001">
    <property type="protein sequence ID" value="ROR91468.1"/>
    <property type="molecule type" value="Genomic_DNA"/>
</dbReference>
<proteinExistence type="predicted"/>
<feature type="compositionally biased region" description="Basic and acidic residues" evidence="1">
    <location>
        <begin position="387"/>
        <end position="403"/>
    </location>
</feature>
<feature type="region of interest" description="Disordered" evidence="1">
    <location>
        <begin position="344"/>
        <end position="417"/>
    </location>
</feature>
<dbReference type="RefSeq" id="WP_123390994.1">
    <property type="nucleotide sequence ID" value="NZ_RKHO01000001.1"/>
</dbReference>
<dbReference type="AlphaFoldDB" id="A0A3N2CVM3"/>
<keyword evidence="3" id="KW-1185">Reference proteome</keyword>
<name>A0A3N2CVM3_9ACTN</name>
<feature type="region of interest" description="Disordered" evidence="1">
    <location>
        <begin position="102"/>
        <end position="122"/>
    </location>
</feature>
<accession>A0A3N2CVM3</accession>
<protein>
    <submittedName>
        <fullName evidence="2">Uncharacterized protein</fullName>
    </submittedName>
</protein>
<dbReference type="Proteomes" id="UP000281738">
    <property type="component" value="Unassembled WGS sequence"/>
</dbReference>